<dbReference type="Gene3D" id="3.40.605.10">
    <property type="entry name" value="Aldehyde Dehydrogenase, Chain A, domain 1"/>
    <property type="match status" value="1"/>
</dbReference>
<sequence>MKKLTSTNPAKNYKVIGSVNNSTQSEIKHKVLAANKAKTLWKELGVEKRIKKLRPLYDEFLKRKKEIALLTTKEIGTPISNVLGDLEWDQDYFKWFLDNGEKCLSDEITYKDNKQTHKIVYEPIGVSAVIVPWNFPWGNFLWGVVPNLIAGNTVVFKHSEECPLSGKLFEEMIKKIKLPHGVFSEIYGAGDAGEYLVNQDIDLIWFTGSSKVGKSLYEIAGKKFIKAVLEMGGSNPAIVFEDVNINEIVDKLYIKRFGNCGQTCDALKRLLVHKTLFDQVIRKLKEMAESKVVADPEDKKTQMGPLVAKRQLELLESQFEDAIKKGANVITGGKRPRNLKGAYYLPTILTNVKRNMRVWNEEVFGPVLVVVPFNTEEEVIKLANDTPYGLGAQIYTKDKKLALRLATKIEAGTIDINLASHWLACNPFGGYKDSGMGREHGAYGFRELCQLKVIALG</sequence>
<dbReference type="Gene3D" id="3.40.309.10">
    <property type="entry name" value="Aldehyde Dehydrogenase, Chain A, domain 2"/>
    <property type="match status" value="1"/>
</dbReference>
<organism evidence="4 5">
    <name type="scientific">Candidatus Roizmanbacteria bacterium RIFCSPHIGHO2_02_FULL_38_11</name>
    <dbReference type="NCBI Taxonomy" id="1802039"/>
    <lineage>
        <taxon>Bacteria</taxon>
        <taxon>Candidatus Roizmaniibacteriota</taxon>
    </lineage>
</organism>
<dbReference type="EMBL" id="MFZO01000051">
    <property type="protein sequence ID" value="OGK23146.1"/>
    <property type="molecule type" value="Genomic_DNA"/>
</dbReference>
<comment type="caution">
    <text evidence="4">The sequence shown here is derived from an EMBL/GenBank/DDBJ whole genome shotgun (WGS) entry which is preliminary data.</text>
</comment>
<evidence type="ECO:0000256" key="2">
    <source>
        <dbReference type="ARBA" id="ARBA00023002"/>
    </source>
</evidence>
<dbReference type="InterPro" id="IPR016162">
    <property type="entry name" value="Ald_DH_N"/>
</dbReference>
<dbReference type="SUPFAM" id="SSF53720">
    <property type="entry name" value="ALDH-like"/>
    <property type="match status" value="1"/>
</dbReference>
<protein>
    <recommendedName>
        <fullName evidence="3">Aldehyde dehydrogenase domain-containing protein</fullName>
    </recommendedName>
</protein>
<dbReference type="Pfam" id="PF00171">
    <property type="entry name" value="Aldedh"/>
    <property type="match status" value="1"/>
</dbReference>
<dbReference type="InterPro" id="IPR016161">
    <property type="entry name" value="Ald_DH/histidinol_DH"/>
</dbReference>
<evidence type="ECO:0000313" key="4">
    <source>
        <dbReference type="EMBL" id="OGK23146.1"/>
    </source>
</evidence>
<dbReference type="FunFam" id="3.40.309.10:FF:000009">
    <property type="entry name" value="Aldehyde dehydrogenase A"/>
    <property type="match status" value="1"/>
</dbReference>
<accession>A0A1F7GX81</accession>
<dbReference type="InterPro" id="IPR015590">
    <property type="entry name" value="Aldehyde_DH_dom"/>
</dbReference>
<evidence type="ECO:0000256" key="1">
    <source>
        <dbReference type="ARBA" id="ARBA00009986"/>
    </source>
</evidence>
<reference evidence="4 5" key="1">
    <citation type="journal article" date="2016" name="Nat. Commun.">
        <title>Thousands of microbial genomes shed light on interconnected biogeochemical processes in an aquifer system.</title>
        <authorList>
            <person name="Anantharaman K."/>
            <person name="Brown C.T."/>
            <person name="Hug L.A."/>
            <person name="Sharon I."/>
            <person name="Castelle C.J."/>
            <person name="Probst A.J."/>
            <person name="Thomas B.C."/>
            <person name="Singh A."/>
            <person name="Wilkins M.J."/>
            <person name="Karaoz U."/>
            <person name="Brodie E.L."/>
            <person name="Williams K.H."/>
            <person name="Hubbard S.S."/>
            <person name="Banfield J.F."/>
        </authorList>
    </citation>
    <scope>NUCLEOTIDE SEQUENCE [LARGE SCALE GENOMIC DNA]</scope>
</reference>
<dbReference type="InterPro" id="IPR016163">
    <property type="entry name" value="Ald_DH_C"/>
</dbReference>
<evidence type="ECO:0000313" key="5">
    <source>
        <dbReference type="Proteomes" id="UP000177913"/>
    </source>
</evidence>
<dbReference type="AlphaFoldDB" id="A0A1F7GX81"/>
<dbReference type="PANTHER" id="PTHR42804">
    <property type="entry name" value="ALDEHYDE DEHYDROGENASE"/>
    <property type="match status" value="1"/>
</dbReference>
<proteinExistence type="inferred from homology"/>
<comment type="similarity">
    <text evidence="1">Belongs to the aldehyde dehydrogenase family.</text>
</comment>
<dbReference type="GO" id="GO:0016620">
    <property type="term" value="F:oxidoreductase activity, acting on the aldehyde or oxo group of donors, NAD or NADP as acceptor"/>
    <property type="evidence" value="ECO:0007669"/>
    <property type="project" value="InterPro"/>
</dbReference>
<keyword evidence="2" id="KW-0560">Oxidoreductase</keyword>
<dbReference type="Proteomes" id="UP000177913">
    <property type="component" value="Unassembled WGS sequence"/>
</dbReference>
<evidence type="ECO:0000259" key="3">
    <source>
        <dbReference type="Pfam" id="PF00171"/>
    </source>
</evidence>
<name>A0A1F7GX81_9BACT</name>
<feature type="domain" description="Aldehyde dehydrogenase" evidence="3">
    <location>
        <begin position="3"/>
        <end position="454"/>
    </location>
</feature>
<gene>
    <name evidence="4" type="ORF">A3C25_03830</name>
</gene>
<dbReference type="PANTHER" id="PTHR42804:SF1">
    <property type="entry name" value="ALDEHYDE DEHYDROGENASE-RELATED"/>
    <property type="match status" value="1"/>
</dbReference>
<dbReference type="CDD" id="cd07078">
    <property type="entry name" value="ALDH"/>
    <property type="match status" value="1"/>
</dbReference>